<keyword evidence="2" id="KW-1185">Reference proteome</keyword>
<comment type="caution">
    <text evidence="1">The sequence shown here is derived from an EMBL/GenBank/DDBJ whole genome shotgun (WGS) entry which is preliminary data.</text>
</comment>
<proteinExistence type="predicted"/>
<organism evidence="1 2">
    <name type="scientific">Chiloscyllium punctatum</name>
    <name type="common">Brownbanded bambooshark</name>
    <name type="synonym">Hemiscyllium punctatum</name>
    <dbReference type="NCBI Taxonomy" id="137246"/>
    <lineage>
        <taxon>Eukaryota</taxon>
        <taxon>Metazoa</taxon>
        <taxon>Chordata</taxon>
        <taxon>Craniata</taxon>
        <taxon>Vertebrata</taxon>
        <taxon>Chondrichthyes</taxon>
        <taxon>Elasmobranchii</taxon>
        <taxon>Galeomorphii</taxon>
        <taxon>Galeoidea</taxon>
        <taxon>Orectolobiformes</taxon>
        <taxon>Hemiscylliidae</taxon>
        <taxon>Chiloscyllium</taxon>
    </lineage>
</organism>
<protein>
    <submittedName>
        <fullName evidence="1">Uncharacterized protein</fullName>
    </submittedName>
</protein>
<gene>
    <name evidence="1" type="ORF">chiPu_0009027</name>
</gene>
<reference evidence="1 2" key="1">
    <citation type="journal article" date="2018" name="Nat. Ecol. Evol.">
        <title>Shark genomes provide insights into elasmobranch evolution and the origin of vertebrates.</title>
        <authorList>
            <person name="Hara Y"/>
            <person name="Yamaguchi K"/>
            <person name="Onimaru K"/>
            <person name="Kadota M"/>
            <person name="Koyanagi M"/>
            <person name="Keeley SD"/>
            <person name="Tatsumi K"/>
            <person name="Tanaka K"/>
            <person name="Motone F"/>
            <person name="Kageyama Y"/>
            <person name="Nozu R"/>
            <person name="Adachi N"/>
            <person name="Nishimura O"/>
            <person name="Nakagawa R"/>
            <person name="Tanegashima C"/>
            <person name="Kiyatake I"/>
            <person name="Matsumoto R"/>
            <person name="Murakumo K"/>
            <person name="Nishida K"/>
            <person name="Terakita A"/>
            <person name="Kuratani S"/>
            <person name="Sato K"/>
            <person name="Hyodo S Kuraku.S."/>
        </authorList>
    </citation>
    <scope>NUCLEOTIDE SEQUENCE [LARGE SCALE GENOMIC DNA]</scope>
</reference>
<sequence length="73" mass="8230">MCCISTTGHVNGKNDDAATCIITWISFQPFFFSLLLIPVTTIKATAVNVKIKHTEEEMMQMKFLNKYKRDSGA</sequence>
<dbReference type="Proteomes" id="UP000287033">
    <property type="component" value="Unassembled WGS sequence"/>
</dbReference>
<evidence type="ECO:0000313" key="2">
    <source>
        <dbReference type="Proteomes" id="UP000287033"/>
    </source>
</evidence>
<dbReference type="EMBL" id="BEZZ01000311">
    <property type="protein sequence ID" value="GCC30576.1"/>
    <property type="molecule type" value="Genomic_DNA"/>
</dbReference>
<dbReference type="AlphaFoldDB" id="A0A401SJJ1"/>
<accession>A0A401SJJ1</accession>
<name>A0A401SJJ1_CHIPU</name>
<evidence type="ECO:0000313" key="1">
    <source>
        <dbReference type="EMBL" id="GCC30576.1"/>
    </source>
</evidence>